<evidence type="ECO:0000256" key="5">
    <source>
        <dbReference type="ARBA" id="ARBA00023137"/>
    </source>
</evidence>
<dbReference type="PANTHER" id="PTHR24416:SF621">
    <property type="entry name" value="TYROSINE KINASE RECEPTOR CAD96CA"/>
    <property type="match status" value="1"/>
</dbReference>
<evidence type="ECO:0000259" key="6">
    <source>
        <dbReference type="PROSITE" id="PS50011"/>
    </source>
</evidence>
<evidence type="ECO:0000256" key="1">
    <source>
        <dbReference type="ARBA" id="ARBA00022679"/>
    </source>
</evidence>
<dbReference type="OMA" id="TEVSERW"/>
<feature type="domain" description="Protein kinase" evidence="6">
    <location>
        <begin position="1"/>
        <end position="227"/>
    </location>
</feature>
<organism evidence="7 8">
    <name type="scientific">Patiria miniata</name>
    <name type="common">Bat star</name>
    <name type="synonym">Asterina miniata</name>
    <dbReference type="NCBI Taxonomy" id="46514"/>
    <lineage>
        <taxon>Eukaryota</taxon>
        <taxon>Metazoa</taxon>
        <taxon>Echinodermata</taxon>
        <taxon>Eleutherozoa</taxon>
        <taxon>Asterozoa</taxon>
        <taxon>Asteroidea</taxon>
        <taxon>Valvatacea</taxon>
        <taxon>Valvatida</taxon>
        <taxon>Asterinidae</taxon>
        <taxon>Patiria</taxon>
    </lineage>
</organism>
<dbReference type="Proteomes" id="UP000887568">
    <property type="component" value="Unplaced"/>
</dbReference>
<dbReference type="InterPro" id="IPR008266">
    <property type="entry name" value="Tyr_kinase_AS"/>
</dbReference>
<dbReference type="PROSITE" id="PS00109">
    <property type="entry name" value="PROTEIN_KINASE_TYR"/>
    <property type="match status" value="1"/>
</dbReference>
<protein>
    <recommendedName>
        <fullName evidence="6">Protein kinase domain-containing protein</fullName>
    </recommendedName>
</protein>
<dbReference type="EnsemblMetazoa" id="XM_038214635.1">
    <property type="protein sequence ID" value="XP_038070563.1"/>
    <property type="gene ID" value="LOC119739612"/>
</dbReference>
<dbReference type="Pfam" id="PF07714">
    <property type="entry name" value="PK_Tyr_Ser-Thr"/>
    <property type="match status" value="1"/>
</dbReference>
<sequence length="261" mass="29358">MWTIEGAIYNSSKWQPPLVQLREPYYIIMEYIRNGTLQDYITQKRLAWGKAKTSGTESASKEALSAVHILMFAFEVANGMEYLSSVHLIHRDLATRNVLLGEGLVCKLCDFGLARDVTGSEQYEMLSGSAVPVRWLAVECLLSNTYTNKSDVWSFGILLWELVTLGALPYPDMSPDAIVDSVRQGFRLPRPAHCGLALYNLMASCWKASPKARPSFTELQTKLDHFLKFDSEALDMPNFVANYYAYPEASKKGYTQVAESQ</sequence>
<dbReference type="PROSITE" id="PS50011">
    <property type="entry name" value="PROTEIN_KINASE_DOM"/>
    <property type="match status" value="1"/>
</dbReference>
<reference evidence="7" key="1">
    <citation type="submission" date="2022-11" db="UniProtKB">
        <authorList>
            <consortium name="EnsemblMetazoa"/>
        </authorList>
    </citation>
    <scope>IDENTIFICATION</scope>
</reference>
<evidence type="ECO:0000313" key="8">
    <source>
        <dbReference type="Proteomes" id="UP000887568"/>
    </source>
</evidence>
<dbReference type="SUPFAM" id="SSF56112">
    <property type="entry name" value="Protein kinase-like (PK-like)"/>
    <property type="match status" value="1"/>
</dbReference>
<dbReference type="InterPro" id="IPR020635">
    <property type="entry name" value="Tyr_kinase_cat_dom"/>
</dbReference>
<dbReference type="InterPro" id="IPR000719">
    <property type="entry name" value="Prot_kinase_dom"/>
</dbReference>
<dbReference type="InterPro" id="IPR050122">
    <property type="entry name" value="RTK"/>
</dbReference>
<dbReference type="InterPro" id="IPR011009">
    <property type="entry name" value="Kinase-like_dom_sf"/>
</dbReference>
<dbReference type="RefSeq" id="XP_038070563.1">
    <property type="nucleotide sequence ID" value="XM_038214635.1"/>
</dbReference>
<keyword evidence="4" id="KW-0067">ATP-binding</keyword>
<dbReference type="AlphaFoldDB" id="A0A914B3R4"/>
<dbReference type="GeneID" id="119739612"/>
<keyword evidence="8" id="KW-1185">Reference proteome</keyword>
<evidence type="ECO:0000256" key="2">
    <source>
        <dbReference type="ARBA" id="ARBA00022741"/>
    </source>
</evidence>
<dbReference type="GO" id="GO:0043235">
    <property type="term" value="C:receptor complex"/>
    <property type="evidence" value="ECO:0007669"/>
    <property type="project" value="TreeGrafter"/>
</dbReference>
<dbReference type="InterPro" id="IPR001245">
    <property type="entry name" value="Ser-Thr/Tyr_kinase_cat_dom"/>
</dbReference>
<dbReference type="PRINTS" id="PR00109">
    <property type="entry name" value="TYRKINASE"/>
</dbReference>
<proteinExistence type="predicted"/>
<dbReference type="GO" id="GO:0007169">
    <property type="term" value="P:cell surface receptor protein tyrosine kinase signaling pathway"/>
    <property type="evidence" value="ECO:0007669"/>
    <property type="project" value="TreeGrafter"/>
</dbReference>
<dbReference type="FunFam" id="1.10.510.10:FF:000554">
    <property type="entry name" value="Predicted protein"/>
    <property type="match status" value="1"/>
</dbReference>
<name>A0A914B3R4_PATMI</name>
<dbReference type="GO" id="GO:0004714">
    <property type="term" value="F:transmembrane receptor protein tyrosine kinase activity"/>
    <property type="evidence" value="ECO:0007669"/>
    <property type="project" value="TreeGrafter"/>
</dbReference>
<dbReference type="CDD" id="cd00192">
    <property type="entry name" value="PTKc"/>
    <property type="match status" value="1"/>
</dbReference>
<dbReference type="PANTHER" id="PTHR24416">
    <property type="entry name" value="TYROSINE-PROTEIN KINASE RECEPTOR"/>
    <property type="match status" value="1"/>
</dbReference>
<evidence type="ECO:0000313" key="7">
    <source>
        <dbReference type="EnsemblMetazoa" id="XP_038070563.1"/>
    </source>
</evidence>
<keyword evidence="5" id="KW-0829">Tyrosine-protein kinase</keyword>
<evidence type="ECO:0000256" key="4">
    <source>
        <dbReference type="ARBA" id="ARBA00022840"/>
    </source>
</evidence>
<keyword evidence="3" id="KW-0418">Kinase</keyword>
<evidence type="ECO:0000256" key="3">
    <source>
        <dbReference type="ARBA" id="ARBA00022777"/>
    </source>
</evidence>
<dbReference type="Gene3D" id="1.10.510.10">
    <property type="entry name" value="Transferase(Phosphotransferase) domain 1"/>
    <property type="match status" value="1"/>
</dbReference>
<accession>A0A914B3R4</accession>
<dbReference type="GO" id="GO:0005886">
    <property type="term" value="C:plasma membrane"/>
    <property type="evidence" value="ECO:0007669"/>
    <property type="project" value="TreeGrafter"/>
</dbReference>
<keyword evidence="1" id="KW-0808">Transferase</keyword>
<dbReference type="SMART" id="SM00219">
    <property type="entry name" value="TyrKc"/>
    <property type="match status" value="1"/>
</dbReference>
<dbReference type="OrthoDB" id="4062651at2759"/>
<dbReference type="GO" id="GO:0005524">
    <property type="term" value="F:ATP binding"/>
    <property type="evidence" value="ECO:0007669"/>
    <property type="project" value="UniProtKB-KW"/>
</dbReference>
<keyword evidence="2" id="KW-0547">Nucleotide-binding</keyword>